<dbReference type="Proteomes" id="UP000265140">
    <property type="component" value="Chromosome 14"/>
</dbReference>
<proteinExistence type="predicted"/>
<reference evidence="2" key="3">
    <citation type="submission" date="2025-09" db="UniProtKB">
        <authorList>
            <consortium name="Ensembl"/>
        </authorList>
    </citation>
    <scope>IDENTIFICATION</scope>
</reference>
<dbReference type="Gene3D" id="3.30.710.10">
    <property type="entry name" value="Potassium Channel Kv1.1, Chain A"/>
    <property type="match status" value="1"/>
</dbReference>
<dbReference type="GO" id="GO:0000981">
    <property type="term" value="F:DNA-binding transcription factor activity, RNA polymerase II-specific"/>
    <property type="evidence" value="ECO:0007669"/>
    <property type="project" value="TreeGrafter"/>
</dbReference>
<dbReference type="GO" id="GO:0000978">
    <property type="term" value="F:RNA polymerase II cis-regulatory region sequence-specific DNA binding"/>
    <property type="evidence" value="ECO:0007669"/>
    <property type="project" value="TreeGrafter"/>
</dbReference>
<reference evidence="2" key="2">
    <citation type="submission" date="2025-08" db="UniProtKB">
        <authorList>
            <consortium name="Ensembl"/>
        </authorList>
    </citation>
    <scope>IDENTIFICATION</scope>
</reference>
<dbReference type="Ensembl" id="ENSELUT00000093644.1">
    <property type="protein sequence ID" value="ENSELUP00000081005.1"/>
    <property type="gene ID" value="ENSELUG00000042874.1"/>
</dbReference>
<name>A0AAY5JZ09_ESOLU</name>
<dbReference type="SUPFAM" id="SSF54695">
    <property type="entry name" value="POZ domain"/>
    <property type="match status" value="1"/>
</dbReference>
<accession>A0AAY5JZ09</accession>
<dbReference type="Pfam" id="PF00651">
    <property type="entry name" value="BTB"/>
    <property type="match status" value="1"/>
</dbReference>
<keyword evidence="3" id="KW-1185">Reference proteome</keyword>
<reference evidence="2 3" key="1">
    <citation type="submission" date="2020-02" db="EMBL/GenBank/DDBJ databases">
        <title>Esox lucius (northern pike) genome, fEsoLuc1, primary haplotype.</title>
        <authorList>
            <person name="Myers G."/>
            <person name="Karagic N."/>
            <person name="Meyer A."/>
            <person name="Pippel M."/>
            <person name="Reichard M."/>
            <person name="Winkler S."/>
            <person name="Tracey A."/>
            <person name="Sims Y."/>
            <person name="Howe K."/>
            <person name="Rhie A."/>
            <person name="Formenti G."/>
            <person name="Durbin R."/>
            <person name="Fedrigo O."/>
            <person name="Jarvis E.D."/>
        </authorList>
    </citation>
    <scope>NUCLEOTIDE SEQUENCE [LARGE SCALE GENOMIC DNA]</scope>
</reference>
<gene>
    <name evidence="2" type="primary">ZBTB25</name>
</gene>
<dbReference type="GeneTree" id="ENSGT00940000159887"/>
<dbReference type="PROSITE" id="PS50097">
    <property type="entry name" value="BTB"/>
    <property type="match status" value="1"/>
</dbReference>
<dbReference type="PANTHER" id="PTHR46105:SF30">
    <property type="entry name" value="ZINC FINGER AND BTB DOMAIN CONTAINING 49"/>
    <property type="match status" value="1"/>
</dbReference>
<evidence type="ECO:0000313" key="2">
    <source>
        <dbReference type="Ensembl" id="ENSELUP00000081005.1"/>
    </source>
</evidence>
<protein>
    <recommendedName>
        <fullName evidence="1">BTB domain-containing protein</fullName>
    </recommendedName>
</protein>
<dbReference type="AlphaFoldDB" id="A0AAY5JZ09"/>
<dbReference type="PANTHER" id="PTHR46105">
    <property type="entry name" value="AGAP004733-PA"/>
    <property type="match status" value="1"/>
</dbReference>
<sequence>MDVSNHSLFLLQQLNVQREFGFLCDCTVAIGNVYFKAHRAVLAAFSNYFKMIFIHQSRFGPHRTTVIVYSPIDCRLLLRTPRSCPRYFSILFFYRRKRQFLTATVDMVGLSSFRISRTYNQNILLYLCILLCIASI</sequence>
<organism evidence="2 3">
    <name type="scientific">Esox lucius</name>
    <name type="common">Northern pike</name>
    <dbReference type="NCBI Taxonomy" id="8010"/>
    <lineage>
        <taxon>Eukaryota</taxon>
        <taxon>Metazoa</taxon>
        <taxon>Chordata</taxon>
        <taxon>Craniata</taxon>
        <taxon>Vertebrata</taxon>
        <taxon>Euteleostomi</taxon>
        <taxon>Actinopterygii</taxon>
        <taxon>Neopterygii</taxon>
        <taxon>Teleostei</taxon>
        <taxon>Protacanthopterygii</taxon>
        <taxon>Esociformes</taxon>
        <taxon>Esocidae</taxon>
        <taxon>Esox</taxon>
    </lineage>
</organism>
<dbReference type="InterPro" id="IPR000210">
    <property type="entry name" value="BTB/POZ_dom"/>
</dbReference>
<evidence type="ECO:0000259" key="1">
    <source>
        <dbReference type="PROSITE" id="PS50097"/>
    </source>
</evidence>
<dbReference type="InterPro" id="IPR011333">
    <property type="entry name" value="SKP1/BTB/POZ_sf"/>
</dbReference>
<feature type="domain" description="BTB" evidence="1">
    <location>
        <begin position="24"/>
        <end position="53"/>
    </location>
</feature>
<dbReference type="InterPro" id="IPR050457">
    <property type="entry name" value="ZnFinger_BTB_dom_contain"/>
</dbReference>
<evidence type="ECO:0000313" key="3">
    <source>
        <dbReference type="Proteomes" id="UP000265140"/>
    </source>
</evidence>